<evidence type="ECO:0000259" key="1">
    <source>
        <dbReference type="Pfam" id="PF03781"/>
    </source>
</evidence>
<dbReference type="InterPro" id="IPR051043">
    <property type="entry name" value="Sulfatase_Mod_Factor_Kinase"/>
</dbReference>
<sequence>MTTSNSRSCCSVSRNQSLLIDKEDRISETSMSVNTSDMVLIPAGEFLLGSEDEDSSGEDGEYPRRRVMVPSFYMDQYAVTNEQFNQFIQETGYSTDAERYGWSFVFHLFVNEDHKKDIIGSPETTPWWFALQGASWKHPEGVHSSIADRLNHPVIHVSWNDAQAYCKWAGKRLPTEAEWEYAASSGVIDRKYPWGNELHQDDKHHCNIWQGEFPHVNTKEDGFLGTAPVDHFQPNEFGLYSMSGNVWEWCEDTFSTQPGNKNSFLTDDSMKLIKGGSYLCHESYCNRYRISARTFNTIDSSTGHMGFRCAK</sequence>
<dbReference type="InterPro" id="IPR005532">
    <property type="entry name" value="SUMF_dom"/>
</dbReference>
<dbReference type="RefSeq" id="WP_338448544.1">
    <property type="nucleotide sequence ID" value="NZ_CP137640.1"/>
</dbReference>
<dbReference type="EMBL" id="CP137640">
    <property type="protein sequence ID" value="WVX79611.1"/>
    <property type="molecule type" value="Genomic_DNA"/>
</dbReference>
<dbReference type="Proteomes" id="UP001357223">
    <property type="component" value="Chromosome"/>
</dbReference>
<dbReference type="SUPFAM" id="SSF56436">
    <property type="entry name" value="C-type lectin-like"/>
    <property type="match status" value="1"/>
</dbReference>
<dbReference type="Gene3D" id="3.90.1580.10">
    <property type="entry name" value="paralog of FGE (formylglycine-generating enzyme)"/>
    <property type="match status" value="1"/>
</dbReference>
<evidence type="ECO:0000313" key="2">
    <source>
        <dbReference type="EMBL" id="WVX79611.1"/>
    </source>
</evidence>
<evidence type="ECO:0000313" key="3">
    <source>
        <dbReference type="Proteomes" id="UP001357223"/>
    </source>
</evidence>
<dbReference type="PANTHER" id="PTHR23150">
    <property type="entry name" value="SULFATASE MODIFYING FACTOR 1, 2"/>
    <property type="match status" value="1"/>
</dbReference>
<gene>
    <name evidence="2" type="ORF">R4Z09_20305</name>
</gene>
<proteinExistence type="predicted"/>
<dbReference type="InterPro" id="IPR016187">
    <property type="entry name" value="CTDL_fold"/>
</dbReference>
<accession>A0ABZ2CBF8</accession>
<dbReference type="InterPro" id="IPR042095">
    <property type="entry name" value="SUMF_sf"/>
</dbReference>
<feature type="domain" description="Sulfatase-modifying factor enzyme-like" evidence="1">
    <location>
        <begin position="35"/>
        <end position="311"/>
    </location>
</feature>
<protein>
    <submittedName>
        <fullName evidence="2">Formylglycine-generating enzyme family protein</fullName>
    </submittedName>
</protein>
<dbReference type="PANTHER" id="PTHR23150:SF19">
    <property type="entry name" value="FORMYLGLYCINE-GENERATING ENZYME"/>
    <property type="match status" value="1"/>
</dbReference>
<reference evidence="2 3" key="1">
    <citation type="submission" date="2023-10" db="EMBL/GenBank/DDBJ databases">
        <title>Niallia locisalis sp.nov. isolated from a salt pond sample.</title>
        <authorList>
            <person name="Li X.-J."/>
            <person name="Dong L."/>
        </authorList>
    </citation>
    <scope>NUCLEOTIDE SEQUENCE [LARGE SCALE GENOMIC DNA]</scope>
    <source>
        <strain evidence="2 3">DSM 29761</strain>
    </source>
</reference>
<dbReference type="Pfam" id="PF03781">
    <property type="entry name" value="FGE-sulfatase"/>
    <property type="match status" value="1"/>
</dbReference>
<name>A0ABZ2CBF8_9BACI</name>
<keyword evidence="3" id="KW-1185">Reference proteome</keyword>
<organism evidence="2 3">
    <name type="scientific">Niallia oryzisoli</name>
    <dbReference type="NCBI Taxonomy" id="1737571"/>
    <lineage>
        <taxon>Bacteria</taxon>
        <taxon>Bacillati</taxon>
        <taxon>Bacillota</taxon>
        <taxon>Bacilli</taxon>
        <taxon>Bacillales</taxon>
        <taxon>Bacillaceae</taxon>
        <taxon>Niallia</taxon>
    </lineage>
</organism>